<comment type="subcellular location">
    <subcellularLocation>
        <location evidence="1">Cytoplasm</location>
        <location evidence="1">Myofibril</location>
        <location evidence="1">Sarcomere</location>
        <location evidence="1">Z line</location>
    </subcellularLocation>
    <subcellularLocation>
        <location evidence="2">Nucleus</location>
        <location evidence="2">Cajal body</location>
    </subcellularLocation>
    <subcellularLocation>
        <location evidence="7">Nucleus</location>
        <location evidence="7">Gem</location>
    </subcellularLocation>
</comment>
<dbReference type="AlphaFoldDB" id="A0A4E0R086"/>
<evidence type="ECO:0000256" key="4">
    <source>
        <dbReference type="ARBA" id="ARBA00022664"/>
    </source>
</evidence>
<comment type="similarity">
    <text evidence="3">Belongs to the SMN family.</text>
</comment>
<gene>
    <name evidence="10" type="ORF">D915_009848</name>
</gene>
<keyword evidence="6" id="KW-0539">Nucleus</keyword>
<dbReference type="GO" id="GO:0003723">
    <property type="term" value="F:RNA binding"/>
    <property type="evidence" value="ECO:0007669"/>
    <property type="project" value="InterPro"/>
</dbReference>
<evidence type="ECO:0000256" key="3">
    <source>
        <dbReference type="ARBA" id="ARBA00005371"/>
    </source>
</evidence>
<dbReference type="InterPro" id="IPR010304">
    <property type="entry name" value="SMN_Tudor"/>
</dbReference>
<dbReference type="GO" id="GO:0030018">
    <property type="term" value="C:Z disc"/>
    <property type="evidence" value="ECO:0007669"/>
    <property type="project" value="UniProtKB-SubCell"/>
</dbReference>
<evidence type="ECO:0000256" key="5">
    <source>
        <dbReference type="ARBA" id="ARBA00023187"/>
    </source>
</evidence>
<dbReference type="GO" id="GO:0008380">
    <property type="term" value="P:RNA splicing"/>
    <property type="evidence" value="ECO:0007669"/>
    <property type="project" value="UniProtKB-KW"/>
</dbReference>
<dbReference type="SMART" id="SM00333">
    <property type="entry name" value="TUDOR"/>
    <property type="match status" value="1"/>
</dbReference>
<evidence type="ECO:0000256" key="1">
    <source>
        <dbReference type="ARBA" id="ARBA00004216"/>
    </source>
</evidence>
<dbReference type="SUPFAM" id="SSF63748">
    <property type="entry name" value="Tudor/PWWP/MBT"/>
    <property type="match status" value="1"/>
</dbReference>
<feature type="region of interest" description="Disordered" evidence="8">
    <location>
        <begin position="257"/>
        <end position="291"/>
    </location>
</feature>
<name>A0A4E0R086_FASHE</name>
<dbReference type="GO" id="GO:0006397">
    <property type="term" value="P:mRNA processing"/>
    <property type="evidence" value="ECO:0007669"/>
    <property type="project" value="UniProtKB-KW"/>
</dbReference>
<reference evidence="10" key="1">
    <citation type="submission" date="2019-03" db="EMBL/GenBank/DDBJ databases">
        <title>Improved annotation for the trematode Fasciola hepatica.</title>
        <authorList>
            <person name="Choi Y.-J."/>
            <person name="Martin J."/>
            <person name="Mitreva M."/>
        </authorList>
    </citation>
    <scope>NUCLEOTIDE SEQUENCE [LARGE SCALE GENOMIC DNA]</scope>
</reference>
<feature type="domain" description="Tudor" evidence="9">
    <location>
        <begin position="151"/>
        <end position="211"/>
    </location>
</feature>
<accession>A0A4E0R086</accession>
<organism evidence="10 11">
    <name type="scientific">Fasciola hepatica</name>
    <name type="common">Liver fluke</name>
    <dbReference type="NCBI Taxonomy" id="6192"/>
    <lineage>
        <taxon>Eukaryota</taxon>
        <taxon>Metazoa</taxon>
        <taxon>Spiralia</taxon>
        <taxon>Lophotrochozoa</taxon>
        <taxon>Platyhelminthes</taxon>
        <taxon>Trematoda</taxon>
        <taxon>Digenea</taxon>
        <taxon>Plagiorchiida</taxon>
        <taxon>Echinostomata</taxon>
        <taxon>Echinostomatoidea</taxon>
        <taxon>Fasciolidae</taxon>
        <taxon>Fasciola</taxon>
    </lineage>
</organism>
<dbReference type="InterPro" id="IPR002999">
    <property type="entry name" value="Tudor"/>
</dbReference>
<dbReference type="Proteomes" id="UP000230066">
    <property type="component" value="Unassembled WGS sequence"/>
</dbReference>
<keyword evidence="5" id="KW-0508">mRNA splicing</keyword>
<keyword evidence="4" id="KW-0507">mRNA processing</keyword>
<sequence>MEVLSYLRSKLDVYMSTTDKLLGNFRITSFQLLMTAHRSFWTEGDLCIYEAPQTEQFFLGSIKKIDSATKLCTIHSPLVRTDPQVKAENLCTPTVEDKTRIVQSPLNKSTILISDEDFFSRKLHKIVGLAPESIPKANTKPVSRIQNKTCVWRPGDLCICMWSEDGSYYYASITEADPERDRYLVTYCYYENQETKRAADLHERGTDFEMLVEDDQNKAAVLNQKTPNTNKPCKQGEDMEQAEEKFASVLNLTKTQRSCEKLHSPSREPVTARPPAPCVQGSPSKSPRDRLAPDVMTSVTVNSVPNSLLSGDHSSHMQTTQSVISNLARLNHADQSQSGPDSAWQALLISWFMCGYHTGYYEALQNPKKK</sequence>
<dbReference type="InterPro" id="IPR040424">
    <property type="entry name" value="Smn1"/>
</dbReference>
<dbReference type="Pfam" id="PF20635">
    <property type="entry name" value="SMN_YG-box"/>
    <property type="match status" value="1"/>
</dbReference>
<dbReference type="PANTHER" id="PTHR39267:SF1">
    <property type="entry name" value="SURVIVAL MOTOR NEURON PROTEIN"/>
    <property type="match status" value="1"/>
</dbReference>
<dbReference type="CDD" id="cd21182">
    <property type="entry name" value="Tudor_SMN_SPF30-like"/>
    <property type="match status" value="1"/>
</dbReference>
<dbReference type="PANTHER" id="PTHR39267">
    <property type="entry name" value="SURVIVAL MOTOR NEURON-LIKE PROTEIN 1"/>
    <property type="match status" value="1"/>
</dbReference>
<proteinExistence type="inferred from homology"/>
<feature type="compositionally biased region" description="Basic and acidic residues" evidence="8">
    <location>
        <begin position="257"/>
        <end position="266"/>
    </location>
</feature>
<evidence type="ECO:0000256" key="8">
    <source>
        <dbReference type="SAM" id="MobiDB-lite"/>
    </source>
</evidence>
<dbReference type="EMBL" id="JXXN02006919">
    <property type="protein sequence ID" value="THD19246.1"/>
    <property type="molecule type" value="Genomic_DNA"/>
</dbReference>
<evidence type="ECO:0000313" key="10">
    <source>
        <dbReference type="EMBL" id="THD19246.1"/>
    </source>
</evidence>
<evidence type="ECO:0000256" key="7">
    <source>
        <dbReference type="ARBA" id="ARBA00034695"/>
    </source>
</evidence>
<dbReference type="GO" id="GO:0097504">
    <property type="term" value="C:Gemini of Cajal bodies"/>
    <property type="evidence" value="ECO:0007669"/>
    <property type="project" value="UniProtKB-SubCell"/>
</dbReference>
<evidence type="ECO:0000256" key="6">
    <source>
        <dbReference type="ARBA" id="ARBA00023242"/>
    </source>
</evidence>
<protein>
    <recommendedName>
        <fullName evidence="9">Tudor domain-containing protein</fullName>
    </recommendedName>
</protein>
<dbReference type="Gene3D" id="2.30.30.140">
    <property type="match status" value="1"/>
</dbReference>
<dbReference type="Pfam" id="PF06003">
    <property type="entry name" value="SMN_Tudor"/>
    <property type="match status" value="1"/>
</dbReference>
<evidence type="ECO:0000256" key="2">
    <source>
        <dbReference type="ARBA" id="ARBA00004408"/>
    </source>
</evidence>
<dbReference type="GO" id="GO:0015030">
    <property type="term" value="C:Cajal body"/>
    <property type="evidence" value="ECO:0007669"/>
    <property type="project" value="UniProtKB-SubCell"/>
</dbReference>
<dbReference type="InterPro" id="IPR047313">
    <property type="entry name" value="SMN_C"/>
</dbReference>
<evidence type="ECO:0000259" key="9">
    <source>
        <dbReference type="PROSITE" id="PS50304"/>
    </source>
</evidence>
<comment type="caution">
    <text evidence="10">The sequence shown here is derived from an EMBL/GenBank/DDBJ whole genome shotgun (WGS) entry which is preliminary data.</text>
</comment>
<dbReference type="CDD" id="cd22852">
    <property type="entry name" value="SMN_C"/>
    <property type="match status" value="1"/>
</dbReference>
<evidence type="ECO:0000313" key="11">
    <source>
        <dbReference type="Proteomes" id="UP000230066"/>
    </source>
</evidence>
<dbReference type="PROSITE" id="PS50304">
    <property type="entry name" value="TUDOR"/>
    <property type="match status" value="1"/>
</dbReference>
<keyword evidence="11" id="KW-1185">Reference proteome</keyword>